<dbReference type="InterPro" id="IPR011032">
    <property type="entry name" value="GroES-like_sf"/>
</dbReference>
<dbReference type="InterPro" id="IPR050129">
    <property type="entry name" value="Zn_alcohol_dh"/>
</dbReference>
<evidence type="ECO:0000313" key="5">
    <source>
        <dbReference type="Proteomes" id="UP000281498"/>
    </source>
</evidence>
<reference evidence="4 5" key="1">
    <citation type="submission" date="2017-10" db="EMBL/GenBank/DDBJ databases">
        <title>Bacillus sp. nov., a halophilic bacterium isolated from a Keqin Lake.</title>
        <authorList>
            <person name="Wang H."/>
        </authorList>
    </citation>
    <scope>NUCLEOTIDE SEQUENCE [LARGE SCALE GENOMIC DNA]</scope>
    <source>
        <strain evidence="4 5">KCTC 13187</strain>
    </source>
</reference>
<dbReference type="Gene3D" id="3.40.50.720">
    <property type="entry name" value="NAD(P)-binding Rossmann-like Domain"/>
    <property type="match status" value="1"/>
</dbReference>
<evidence type="ECO:0000259" key="2">
    <source>
        <dbReference type="Pfam" id="PF00107"/>
    </source>
</evidence>
<dbReference type="InterPro" id="IPR013149">
    <property type="entry name" value="ADH-like_C"/>
</dbReference>
<evidence type="ECO:0000313" key="4">
    <source>
        <dbReference type="EMBL" id="RKL66888.1"/>
    </source>
</evidence>
<keyword evidence="1" id="KW-0560">Oxidoreductase</keyword>
<organism evidence="4 5">
    <name type="scientific">Salipaludibacillus neizhouensis</name>
    <dbReference type="NCBI Taxonomy" id="885475"/>
    <lineage>
        <taxon>Bacteria</taxon>
        <taxon>Bacillati</taxon>
        <taxon>Bacillota</taxon>
        <taxon>Bacilli</taxon>
        <taxon>Bacillales</taxon>
        <taxon>Bacillaceae</taxon>
    </lineage>
</organism>
<feature type="domain" description="Alcohol dehydrogenase-like C-terminal" evidence="2">
    <location>
        <begin position="170"/>
        <end position="295"/>
    </location>
</feature>
<dbReference type="PANTHER" id="PTHR43401">
    <property type="entry name" value="L-THREONINE 3-DEHYDROGENASE"/>
    <property type="match status" value="1"/>
</dbReference>
<accession>A0A3A9K652</accession>
<feature type="domain" description="Alcohol dehydrogenase-like N-terminal" evidence="3">
    <location>
        <begin position="24"/>
        <end position="132"/>
    </location>
</feature>
<dbReference type="SUPFAM" id="SSF50129">
    <property type="entry name" value="GroES-like"/>
    <property type="match status" value="1"/>
</dbReference>
<dbReference type="PANTHER" id="PTHR43401:SF3">
    <property type="entry name" value="L-GALACTONATE-5-DEHYDROGENASE"/>
    <property type="match status" value="1"/>
</dbReference>
<name>A0A3A9K652_9BACI</name>
<dbReference type="GO" id="GO:0016491">
    <property type="term" value="F:oxidoreductase activity"/>
    <property type="evidence" value="ECO:0007669"/>
    <property type="project" value="UniProtKB-KW"/>
</dbReference>
<protein>
    <submittedName>
        <fullName evidence="4">Alcohol dehydrogenase</fullName>
    </submittedName>
</protein>
<evidence type="ECO:0000256" key="1">
    <source>
        <dbReference type="ARBA" id="ARBA00023002"/>
    </source>
</evidence>
<dbReference type="OrthoDB" id="9770238at2"/>
<dbReference type="Pfam" id="PF00107">
    <property type="entry name" value="ADH_zinc_N"/>
    <property type="match status" value="1"/>
</dbReference>
<dbReference type="Pfam" id="PF08240">
    <property type="entry name" value="ADH_N"/>
    <property type="match status" value="1"/>
</dbReference>
<dbReference type="Proteomes" id="UP000281498">
    <property type="component" value="Unassembled WGS sequence"/>
</dbReference>
<dbReference type="SUPFAM" id="SSF51735">
    <property type="entry name" value="NAD(P)-binding Rossmann-fold domains"/>
    <property type="match status" value="1"/>
</dbReference>
<evidence type="ECO:0000259" key="3">
    <source>
        <dbReference type="Pfam" id="PF08240"/>
    </source>
</evidence>
<dbReference type="CDD" id="cd08261">
    <property type="entry name" value="Zn_ADH7"/>
    <property type="match status" value="1"/>
</dbReference>
<sequence length="338" mass="37604">MKQIICNEPERLSFIDVEKPLLAPKHALVKIQRIGICGTDIHAFKGDQPFFTYPRILGHELAGKIEEVNEMETNFEKGDQVAIIPYLHCENCSACKLGKTNCCARLKVIGVHQDGGMQEYLVVPLQNLIQVNDLTLDEAVLLEPLAIGAHAIRRAKIKEGDGILVIGAGPIGLGVMLLAKEIGAKVIAMDVNKQRLEFCEDWLGVEETIDALGAPVEELTDITNGMFVPTVFDATGNKQSMETAFNYISYGGQLIYVGLVKQPIQFYDPDFHKRETTLLGSRNATLEDFQFVHDVLKKRNIDISAFITHRTSFHNVIKTFPSWLKTDSNVIKAVVELN</sequence>
<comment type="caution">
    <text evidence="4">The sequence shown here is derived from an EMBL/GenBank/DDBJ whole genome shotgun (WGS) entry which is preliminary data.</text>
</comment>
<dbReference type="InterPro" id="IPR036291">
    <property type="entry name" value="NAD(P)-bd_dom_sf"/>
</dbReference>
<gene>
    <name evidence="4" type="ORF">CR203_13750</name>
</gene>
<dbReference type="RefSeq" id="WP_110934693.1">
    <property type="nucleotide sequence ID" value="NZ_KZ614146.1"/>
</dbReference>
<keyword evidence="5" id="KW-1185">Reference proteome</keyword>
<dbReference type="InterPro" id="IPR013154">
    <property type="entry name" value="ADH-like_N"/>
</dbReference>
<proteinExistence type="predicted"/>
<dbReference type="EMBL" id="PDOE01000005">
    <property type="protein sequence ID" value="RKL66888.1"/>
    <property type="molecule type" value="Genomic_DNA"/>
</dbReference>
<dbReference type="Gene3D" id="3.90.180.10">
    <property type="entry name" value="Medium-chain alcohol dehydrogenases, catalytic domain"/>
    <property type="match status" value="1"/>
</dbReference>
<dbReference type="AlphaFoldDB" id="A0A3A9K652"/>